<sequence>MVYLEVSVSPRLDNTLSLPSIGSLQGNIKWALQFMAWPPPPNPKQASMAPKTDSAGASST</sequence>
<evidence type="ECO:0000313" key="2">
    <source>
        <dbReference type="EMBL" id="CRH04237.1"/>
    </source>
</evidence>
<dbReference type="EMBL" id="LO017727">
    <property type="protein sequence ID" value="CRH04237.1"/>
    <property type="molecule type" value="Genomic_DNA"/>
</dbReference>
<reference evidence="2" key="1">
    <citation type="submission" date="2015-04" db="EMBL/GenBank/DDBJ databases">
        <authorList>
            <person name="Syromyatnikov M.Y."/>
            <person name="Popov V.N."/>
        </authorList>
    </citation>
    <scope>NUCLEOTIDE SEQUENCE</scope>
    <source>
        <strain evidence="2">MO-1</strain>
    </source>
</reference>
<evidence type="ECO:0000256" key="1">
    <source>
        <dbReference type="SAM" id="MobiDB-lite"/>
    </source>
</evidence>
<feature type="region of interest" description="Disordered" evidence="1">
    <location>
        <begin position="39"/>
        <end position="60"/>
    </location>
</feature>
<accession>A0A1S7LDV9</accession>
<organism evidence="2">
    <name type="scientific">Magnetococcus massalia (strain MO-1)</name>
    <dbReference type="NCBI Taxonomy" id="451514"/>
    <lineage>
        <taxon>Bacteria</taxon>
        <taxon>Pseudomonadati</taxon>
        <taxon>Pseudomonadota</taxon>
        <taxon>Magnetococcia</taxon>
        <taxon>Magnetococcales</taxon>
        <taxon>Magnetococcaceae</taxon>
        <taxon>Magnetococcus</taxon>
    </lineage>
</organism>
<gene>
    <name evidence="2" type="ORF">MAGMO_0020</name>
</gene>
<proteinExistence type="predicted"/>
<protein>
    <submittedName>
        <fullName evidence="2">Uncharacterized protein</fullName>
    </submittedName>
</protein>
<name>A0A1S7LDV9_MAGMO</name>
<dbReference type="AlphaFoldDB" id="A0A1S7LDV9"/>